<dbReference type="AlphaFoldDB" id="A0A445FPT3"/>
<keyword evidence="4" id="KW-1185">Reference proteome</keyword>
<dbReference type="PANTHER" id="PTHR31342">
    <property type="entry name" value="PROTEIN CHUP1, CHLOROPLASTIC"/>
    <property type="match status" value="1"/>
</dbReference>
<dbReference type="GO" id="GO:0055028">
    <property type="term" value="C:cortical microtubule"/>
    <property type="evidence" value="ECO:0007669"/>
    <property type="project" value="TreeGrafter"/>
</dbReference>
<dbReference type="GO" id="GO:0072699">
    <property type="term" value="P:protein localization to cortical microtubule cytoskeleton"/>
    <property type="evidence" value="ECO:0007669"/>
    <property type="project" value="TreeGrafter"/>
</dbReference>
<name>A0A445FPT3_GLYSO</name>
<keyword evidence="1" id="KW-0175">Coiled coil</keyword>
<evidence type="ECO:0000313" key="4">
    <source>
        <dbReference type="Proteomes" id="UP000289340"/>
    </source>
</evidence>
<comment type="caution">
    <text evidence="3">The sequence shown here is derived from an EMBL/GenBank/DDBJ whole genome shotgun (WGS) entry which is preliminary data.</text>
</comment>
<dbReference type="InterPro" id="IPR040265">
    <property type="entry name" value="CHUP1/IPGA1-like"/>
</dbReference>
<proteinExistence type="predicted"/>
<sequence>MCRLERSVNSAERTRESASKRYRSFHIPWEWMLDTGLIGQMKLSSLRLAREFMKRVTKELESNEASQEDNLLVQGVRFAFRVHQVGGFDSETIQAFQELKKIGSASTKL</sequence>
<evidence type="ECO:0000256" key="2">
    <source>
        <dbReference type="SAM" id="MobiDB-lite"/>
    </source>
</evidence>
<reference evidence="3 4" key="1">
    <citation type="submission" date="2018-09" db="EMBL/GenBank/DDBJ databases">
        <title>A high-quality reference genome of wild soybean provides a powerful tool to mine soybean genomes.</title>
        <authorList>
            <person name="Xie M."/>
            <person name="Chung C.Y.L."/>
            <person name="Li M.-W."/>
            <person name="Wong F.-L."/>
            <person name="Chan T.-F."/>
            <person name="Lam H.-M."/>
        </authorList>
    </citation>
    <scope>NUCLEOTIDE SEQUENCE [LARGE SCALE GENOMIC DNA]</scope>
    <source>
        <strain evidence="4">cv. W05</strain>
        <tissue evidence="3">Hypocotyl of etiolated seedlings</tissue>
    </source>
</reference>
<dbReference type="Proteomes" id="UP000289340">
    <property type="component" value="Chromosome 18"/>
</dbReference>
<organism evidence="3 4">
    <name type="scientific">Glycine soja</name>
    <name type="common">Wild soybean</name>
    <dbReference type="NCBI Taxonomy" id="3848"/>
    <lineage>
        <taxon>Eukaryota</taxon>
        <taxon>Viridiplantae</taxon>
        <taxon>Streptophyta</taxon>
        <taxon>Embryophyta</taxon>
        <taxon>Tracheophyta</taxon>
        <taxon>Spermatophyta</taxon>
        <taxon>Magnoliopsida</taxon>
        <taxon>eudicotyledons</taxon>
        <taxon>Gunneridae</taxon>
        <taxon>Pentapetalae</taxon>
        <taxon>rosids</taxon>
        <taxon>fabids</taxon>
        <taxon>Fabales</taxon>
        <taxon>Fabaceae</taxon>
        <taxon>Papilionoideae</taxon>
        <taxon>50 kb inversion clade</taxon>
        <taxon>NPAAA clade</taxon>
        <taxon>indigoferoid/millettioid clade</taxon>
        <taxon>Phaseoleae</taxon>
        <taxon>Glycine</taxon>
        <taxon>Glycine subgen. Soja</taxon>
    </lineage>
</organism>
<gene>
    <name evidence="3" type="ORF">D0Y65_047665</name>
</gene>
<protein>
    <submittedName>
        <fullName evidence="3">Protein CHUP1, chloroplastic</fullName>
    </submittedName>
</protein>
<dbReference type="EMBL" id="QZWG01000018">
    <property type="protein sequence ID" value="RZB50898.1"/>
    <property type="molecule type" value="Genomic_DNA"/>
</dbReference>
<evidence type="ECO:0000313" key="3">
    <source>
        <dbReference type="EMBL" id="RZB50898.1"/>
    </source>
</evidence>
<accession>A0A445FPT3</accession>
<feature type="region of interest" description="Disordered" evidence="2">
    <location>
        <begin position="1"/>
        <end position="20"/>
    </location>
</feature>
<feature type="compositionally biased region" description="Basic and acidic residues" evidence="2">
    <location>
        <begin position="1"/>
        <end position="19"/>
    </location>
</feature>
<evidence type="ECO:0000256" key="1">
    <source>
        <dbReference type="ARBA" id="ARBA00023054"/>
    </source>
</evidence>
<dbReference type="PANTHER" id="PTHR31342:SF48">
    <property type="entry name" value="CHUP1-LIKE PROTEIN"/>
    <property type="match status" value="1"/>
</dbReference>